<keyword evidence="2" id="KW-1185">Reference proteome</keyword>
<dbReference type="InterPro" id="IPR026906">
    <property type="entry name" value="LRR_5"/>
</dbReference>
<dbReference type="PANTHER" id="PTHR45661:SF3">
    <property type="entry name" value="IG-LIKE DOMAIN-CONTAINING PROTEIN"/>
    <property type="match status" value="1"/>
</dbReference>
<dbReference type="SUPFAM" id="SSF52058">
    <property type="entry name" value="L domain-like"/>
    <property type="match status" value="2"/>
</dbReference>
<dbReference type="SMR" id="A2FF47"/>
<proteinExistence type="predicted"/>
<name>A2FF47_TRIV3</name>
<accession>A2FF47</accession>
<dbReference type="InterPro" id="IPR053139">
    <property type="entry name" value="Surface_bspA-like"/>
</dbReference>
<dbReference type="Gene3D" id="3.80.10.10">
    <property type="entry name" value="Ribonuclease Inhibitor"/>
    <property type="match status" value="4"/>
</dbReference>
<dbReference type="VEuPathDB" id="TrichDB:TVAG_024700"/>
<dbReference type="Proteomes" id="UP000001542">
    <property type="component" value="Unassembled WGS sequence"/>
</dbReference>
<dbReference type="RefSeq" id="XP_001309390.1">
    <property type="nucleotide sequence ID" value="XM_001309389.1"/>
</dbReference>
<dbReference type="STRING" id="5722.A2FF47"/>
<dbReference type="EMBL" id="DS113757">
    <property type="protein sequence ID" value="EAX96460.1"/>
    <property type="molecule type" value="Genomic_DNA"/>
</dbReference>
<dbReference type="KEGG" id="tva:4754230"/>
<dbReference type="Gene3D" id="3.40.50.12480">
    <property type="match status" value="1"/>
</dbReference>
<gene>
    <name evidence="1" type="ORF">TVAG_024700</name>
</gene>
<dbReference type="InterPro" id="IPR032675">
    <property type="entry name" value="LRR_dom_sf"/>
</dbReference>
<dbReference type="InParanoid" id="A2FF47"/>
<reference evidence="1" key="1">
    <citation type="submission" date="2006-10" db="EMBL/GenBank/DDBJ databases">
        <authorList>
            <person name="Amadeo P."/>
            <person name="Zhao Q."/>
            <person name="Wortman J."/>
            <person name="Fraser-Liggett C."/>
            <person name="Carlton J."/>
        </authorList>
    </citation>
    <scope>NUCLEOTIDE SEQUENCE</scope>
    <source>
        <strain evidence="1">G3</strain>
    </source>
</reference>
<dbReference type="OrthoDB" id="2015831at2759"/>
<dbReference type="eggNOG" id="ENOG502SXU5">
    <property type="taxonomic scope" value="Eukaryota"/>
</dbReference>
<dbReference type="AlphaFoldDB" id="A2FF47"/>
<sequence length="773" mass="87744">MNIRCDINASCVIDGDYIYGIFESNSSIKSVEIIGNIEKIPSFCFYNCTELDNVSIYATIYSIGNMAFALCSKLKNISIPISVKSIGYGCFTNCKSLENIILPNHLKKIQKSSFYECSNLKSIKFSDSLEEISNNAFSFCSKLINIELPPNLKSIKILAFGKCSSLTNIIIPDTVVELDITAFMLCENLQRIQLPINVVAKNQMLIDWEAFPRYCIIHYKFKKNDTKILPLSYYKNQRLTEINLNKIFFGTEVLDLPENLISIEMLSFYHCSNLEKVTLPASVKLIGRQAFYYCGKLSTIICNTLDISLSFQSLPESITIQFPEPQSGYKAYEYSGQQFIELTIPSNIIDLPPFCYYRCSFGLISQNSIKKIGTYCFANAEMTEIDLSGVEIIGDCAFANSLNLERVIFSDSLKMIGKYAFASCKQLRTLDFNIHHSIELQEGAFCSCDGLNISSILSKIEYIPDNCFENLVNVHEITIPSCIEFIGDYSFIGLQNTNSLIIEEGVKNIGNYNFLGINITSIILPNSLVSIGDYCFYSCNNLKSVKFGNQINRIPDYSFWESYSLETIEITGIVTYYGDSFILGSQMSTLKVPSNSYFGSAILEYRRTVEIIEFGKNCFISPQTERSGPNIFKELKFGDNISFAETLKAEKYYYTGSEKNDYNMDGSIFKMISSYAESVYVPNSYLASTFCGKPIVYYSADEYSQQHKLDELKRKLKQIDYSLKQKRNKIRSINEISFKTCIISDMETVDKKQFEQLKFNPKKSILSLSTTIF</sequence>
<reference evidence="1" key="2">
    <citation type="journal article" date="2007" name="Science">
        <title>Draft genome sequence of the sexually transmitted pathogen Trichomonas vaginalis.</title>
        <authorList>
            <person name="Carlton J.M."/>
            <person name="Hirt R.P."/>
            <person name="Silva J.C."/>
            <person name="Delcher A.L."/>
            <person name="Schatz M."/>
            <person name="Zhao Q."/>
            <person name="Wortman J.R."/>
            <person name="Bidwell S.L."/>
            <person name="Alsmark U.C.M."/>
            <person name="Besteiro S."/>
            <person name="Sicheritz-Ponten T."/>
            <person name="Noel C.J."/>
            <person name="Dacks J.B."/>
            <person name="Foster P.G."/>
            <person name="Simillion C."/>
            <person name="Van de Peer Y."/>
            <person name="Miranda-Saavedra D."/>
            <person name="Barton G.J."/>
            <person name="Westrop G.D."/>
            <person name="Mueller S."/>
            <person name="Dessi D."/>
            <person name="Fiori P.L."/>
            <person name="Ren Q."/>
            <person name="Paulsen I."/>
            <person name="Zhang H."/>
            <person name="Bastida-Corcuera F.D."/>
            <person name="Simoes-Barbosa A."/>
            <person name="Brown M.T."/>
            <person name="Hayes R.D."/>
            <person name="Mukherjee M."/>
            <person name="Okumura C.Y."/>
            <person name="Schneider R."/>
            <person name="Smith A.J."/>
            <person name="Vanacova S."/>
            <person name="Villalvazo M."/>
            <person name="Haas B.J."/>
            <person name="Pertea M."/>
            <person name="Feldblyum T.V."/>
            <person name="Utterback T.R."/>
            <person name="Shu C.L."/>
            <person name="Osoegawa K."/>
            <person name="de Jong P.J."/>
            <person name="Hrdy I."/>
            <person name="Horvathova L."/>
            <person name="Zubacova Z."/>
            <person name="Dolezal P."/>
            <person name="Malik S.B."/>
            <person name="Logsdon J.M. Jr."/>
            <person name="Henze K."/>
            <person name="Gupta A."/>
            <person name="Wang C.C."/>
            <person name="Dunne R.L."/>
            <person name="Upcroft J.A."/>
            <person name="Upcroft P."/>
            <person name="White O."/>
            <person name="Salzberg S.L."/>
            <person name="Tang P."/>
            <person name="Chiu C.-H."/>
            <person name="Lee Y.-S."/>
            <person name="Embley T.M."/>
            <person name="Coombs G.H."/>
            <person name="Mottram J.C."/>
            <person name="Tachezy J."/>
            <person name="Fraser-Liggett C.M."/>
            <person name="Johnson P.J."/>
        </authorList>
    </citation>
    <scope>NUCLEOTIDE SEQUENCE [LARGE SCALE GENOMIC DNA]</scope>
    <source>
        <strain evidence="1">G3</strain>
    </source>
</reference>
<dbReference type="Pfam" id="PF13306">
    <property type="entry name" value="LRR_5"/>
    <property type="match status" value="3"/>
</dbReference>
<dbReference type="VEuPathDB" id="TrichDB:TVAGG3_0612890"/>
<protein>
    <submittedName>
        <fullName evidence="1">Surface antigen BspA-like</fullName>
    </submittedName>
</protein>
<evidence type="ECO:0000313" key="1">
    <source>
        <dbReference type="EMBL" id="EAX96460.1"/>
    </source>
</evidence>
<dbReference type="PANTHER" id="PTHR45661">
    <property type="entry name" value="SURFACE ANTIGEN"/>
    <property type="match status" value="1"/>
</dbReference>
<organism evidence="1 2">
    <name type="scientific">Trichomonas vaginalis (strain ATCC PRA-98 / G3)</name>
    <dbReference type="NCBI Taxonomy" id="412133"/>
    <lineage>
        <taxon>Eukaryota</taxon>
        <taxon>Metamonada</taxon>
        <taxon>Parabasalia</taxon>
        <taxon>Trichomonadida</taxon>
        <taxon>Trichomonadidae</taxon>
        <taxon>Trichomonas</taxon>
    </lineage>
</organism>
<evidence type="ECO:0000313" key="2">
    <source>
        <dbReference type="Proteomes" id="UP000001542"/>
    </source>
</evidence>